<dbReference type="InterPro" id="IPR016130">
    <property type="entry name" value="Tyr_Pase_AS"/>
</dbReference>
<dbReference type="PRINTS" id="PR01908">
    <property type="entry name" value="ADSPHPHTASE"/>
</dbReference>
<dbReference type="OrthoDB" id="426001at2759"/>
<comment type="caution">
    <text evidence="6">The sequence shown here is derived from an EMBL/GenBank/DDBJ whole genome shotgun (WGS) entry which is preliminary data.</text>
</comment>
<evidence type="ECO:0000259" key="5">
    <source>
        <dbReference type="PROSITE" id="PS50056"/>
    </source>
</evidence>
<dbReference type="SMART" id="SM00195">
    <property type="entry name" value="DSPc"/>
    <property type="match status" value="1"/>
</dbReference>
<dbReference type="AlphaFoldDB" id="A0A813M541"/>
<evidence type="ECO:0000259" key="4">
    <source>
        <dbReference type="PROSITE" id="PS50054"/>
    </source>
</evidence>
<evidence type="ECO:0000256" key="2">
    <source>
        <dbReference type="ARBA" id="ARBA00022801"/>
    </source>
</evidence>
<feature type="domain" description="Tyrosine-protein phosphatase" evidence="4">
    <location>
        <begin position="1"/>
        <end position="143"/>
    </location>
</feature>
<keyword evidence="3" id="KW-0904">Protein phosphatase</keyword>
<name>A0A813M541_9BILA</name>
<dbReference type="Pfam" id="PF00782">
    <property type="entry name" value="DSPc"/>
    <property type="match status" value="1"/>
</dbReference>
<sequence length="150" mass="17666">MNEIIPRLYLSNDTAARNRELLTQYKITHILNLTVNIPNKFEPDIVYMKLTIFDMENQNIRQYFNETYEFIENALKDKNNSVLVHCNAGISRSASFVIAYLLKKGLFKNYTDAYNHVKKCRPAICPNKGFERQLQDLSRSIDRKKWCILL</sequence>
<dbReference type="GO" id="GO:0017017">
    <property type="term" value="F:MAP kinase tyrosine/serine/threonine phosphatase activity"/>
    <property type="evidence" value="ECO:0007669"/>
    <property type="project" value="InterPro"/>
</dbReference>
<evidence type="ECO:0000313" key="6">
    <source>
        <dbReference type="EMBL" id="CAF0710705.1"/>
    </source>
</evidence>
<comment type="similarity">
    <text evidence="1">Belongs to the protein-tyrosine phosphatase family. Non-receptor class dual specificity subfamily.</text>
</comment>
<reference evidence="6" key="1">
    <citation type="submission" date="2021-02" db="EMBL/GenBank/DDBJ databases">
        <authorList>
            <person name="Nowell W R."/>
        </authorList>
    </citation>
    <scope>NUCLEOTIDE SEQUENCE</scope>
    <source>
        <strain evidence="6">Ploen Becks lab</strain>
    </source>
</reference>
<dbReference type="PRINTS" id="PR01910">
    <property type="entry name" value="ADSPHPHTASEB"/>
</dbReference>
<dbReference type="GO" id="GO:0033550">
    <property type="term" value="F:MAP kinase tyrosine phosphatase activity"/>
    <property type="evidence" value="ECO:0007669"/>
    <property type="project" value="TreeGrafter"/>
</dbReference>
<gene>
    <name evidence="6" type="ORF">OXX778_LOCUS997</name>
</gene>
<accession>A0A813M541</accession>
<dbReference type="InterPro" id="IPR000340">
    <property type="entry name" value="Dual-sp_phosphatase_cat-dom"/>
</dbReference>
<evidence type="ECO:0000256" key="3">
    <source>
        <dbReference type="ARBA" id="ARBA00022912"/>
    </source>
</evidence>
<dbReference type="PANTHER" id="PTHR10159:SF519">
    <property type="entry name" value="DUAL SPECIFICITY PROTEIN PHOSPHATASE MPK3"/>
    <property type="match status" value="1"/>
</dbReference>
<keyword evidence="2" id="KW-0378">Hydrolase</keyword>
<proteinExistence type="inferred from homology"/>
<dbReference type="EMBL" id="CAJNOC010000058">
    <property type="protein sequence ID" value="CAF0710705.1"/>
    <property type="molecule type" value="Genomic_DNA"/>
</dbReference>
<dbReference type="GO" id="GO:0008330">
    <property type="term" value="F:protein tyrosine/threonine phosphatase activity"/>
    <property type="evidence" value="ECO:0007669"/>
    <property type="project" value="TreeGrafter"/>
</dbReference>
<dbReference type="InterPro" id="IPR020422">
    <property type="entry name" value="TYR_PHOSPHATASE_DUAL_dom"/>
</dbReference>
<evidence type="ECO:0000256" key="1">
    <source>
        <dbReference type="ARBA" id="ARBA00008601"/>
    </source>
</evidence>
<dbReference type="InterPro" id="IPR000387">
    <property type="entry name" value="Tyr_Pase_dom"/>
</dbReference>
<dbReference type="Gene3D" id="3.90.190.10">
    <property type="entry name" value="Protein tyrosine phosphatase superfamily"/>
    <property type="match status" value="1"/>
</dbReference>
<dbReference type="SUPFAM" id="SSF52799">
    <property type="entry name" value="(Phosphotyrosine protein) phosphatases II"/>
    <property type="match status" value="1"/>
</dbReference>
<dbReference type="GO" id="GO:0005737">
    <property type="term" value="C:cytoplasm"/>
    <property type="evidence" value="ECO:0007669"/>
    <property type="project" value="TreeGrafter"/>
</dbReference>
<dbReference type="PROSITE" id="PS50056">
    <property type="entry name" value="TYR_PHOSPHATASE_2"/>
    <property type="match status" value="1"/>
</dbReference>
<feature type="domain" description="Tyrosine specific protein phosphatases" evidence="5">
    <location>
        <begin position="61"/>
        <end position="124"/>
    </location>
</feature>
<dbReference type="GO" id="GO:0043409">
    <property type="term" value="P:negative regulation of MAPK cascade"/>
    <property type="evidence" value="ECO:0007669"/>
    <property type="project" value="TreeGrafter"/>
</dbReference>
<dbReference type="PANTHER" id="PTHR10159">
    <property type="entry name" value="DUAL SPECIFICITY PROTEIN PHOSPHATASE"/>
    <property type="match status" value="1"/>
</dbReference>
<dbReference type="PROSITE" id="PS50054">
    <property type="entry name" value="TYR_PHOSPHATASE_DUAL"/>
    <property type="match status" value="1"/>
</dbReference>
<protein>
    <recommendedName>
        <fullName evidence="8">Protein-tyrosine-phosphatase</fullName>
    </recommendedName>
</protein>
<dbReference type="InterPro" id="IPR029021">
    <property type="entry name" value="Prot-tyrosine_phosphatase-like"/>
</dbReference>
<evidence type="ECO:0008006" key="8">
    <source>
        <dbReference type="Google" id="ProtNLM"/>
    </source>
</evidence>
<dbReference type="Proteomes" id="UP000663879">
    <property type="component" value="Unassembled WGS sequence"/>
</dbReference>
<organism evidence="6 7">
    <name type="scientific">Brachionus calyciflorus</name>
    <dbReference type="NCBI Taxonomy" id="104777"/>
    <lineage>
        <taxon>Eukaryota</taxon>
        <taxon>Metazoa</taxon>
        <taxon>Spiralia</taxon>
        <taxon>Gnathifera</taxon>
        <taxon>Rotifera</taxon>
        <taxon>Eurotatoria</taxon>
        <taxon>Monogononta</taxon>
        <taxon>Pseudotrocha</taxon>
        <taxon>Ploima</taxon>
        <taxon>Brachionidae</taxon>
        <taxon>Brachionus</taxon>
    </lineage>
</organism>
<evidence type="ECO:0000313" key="7">
    <source>
        <dbReference type="Proteomes" id="UP000663879"/>
    </source>
</evidence>
<dbReference type="PROSITE" id="PS00383">
    <property type="entry name" value="TYR_PHOSPHATASE_1"/>
    <property type="match status" value="1"/>
</dbReference>
<dbReference type="CDD" id="cd14498">
    <property type="entry name" value="DSP"/>
    <property type="match status" value="1"/>
</dbReference>
<keyword evidence="7" id="KW-1185">Reference proteome</keyword>
<dbReference type="InterPro" id="IPR020420">
    <property type="entry name" value="Atypical_DUSP_subfamB"/>
</dbReference>